<evidence type="ECO:0000256" key="2">
    <source>
        <dbReference type="PROSITE-ProRule" id="PRU00169"/>
    </source>
</evidence>
<dbReference type="SUPFAM" id="SSF52172">
    <property type="entry name" value="CheY-like"/>
    <property type="match status" value="1"/>
</dbReference>
<proteinExistence type="predicted"/>
<keyword evidence="1" id="KW-0597">Phosphoprotein</keyword>
<dbReference type="SMART" id="SM00448">
    <property type="entry name" value="REC"/>
    <property type="match status" value="1"/>
</dbReference>
<evidence type="ECO:0000313" key="5">
    <source>
        <dbReference type="Proteomes" id="UP001169764"/>
    </source>
</evidence>
<evidence type="ECO:0000313" key="4">
    <source>
        <dbReference type="EMBL" id="MDO6415812.1"/>
    </source>
</evidence>
<dbReference type="PROSITE" id="PS50110">
    <property type="entry name" value="RESPONSE_REGULATORY"/>
    <property type="match status" value="1"/>
</dbReference>
<gene>
    <name evidence="4" type="ORF">Q4F19_15580</name>
</gene>
<name>A0ABT8YCZ3_9SPHN</name>
<reference evidence="4" key="1">
    <citation type="submission" date="2023-07" db="EMBL/GenBank/DDBJ databases">
        <authorList>
            <person name="Kim M."/>
        </authorList>
    </citation>
    <scope>NUCLEOTIDE SEQUENCE</scope>
    <source>
        <strain evidence="4">BIUV-7</strain>
    </source>
</reference>
<dbReference type="PANTHER" id="PTHR44591">
    <property type="entry name" value="STRESS RESPONSE REGULATOR PROTEIN 1"/>
    <property type="match status" value="1"/>
</dbReference>
<dbReference type="Pfam" id="PF00072">
    <property type="entry name" value="Response_reg"/>
    <property type="match status" value="1"/>
</dbReference>
<dbReference type="EMBL" id="JAUOTP010000007">
    <property type="protein sequence ID" value="MDO6415812.1"/>
    <property type="molecule type" value="Genomic_DNA"/>
</dbReference>
<dbReference type="PANTHER" id="PTHR44591:SF3">
    <property type="entry name" value="RESPONSE REGULATORY DOMAIN-CONTAINING PROTEIN"/>
    <property type="match status" value="1"/>
</dbReference>
<dbReference type="Gene3D" id="3.40.50.2300">
    <property type="match status" value="1"/>
</dbReference>
<organism evidence="4 5">
    <name type="scientific">Sphingomonas natans</name>
    <dbReference type="NCBI Taxonomy" id="3063330"/>
    <lineage>
        <taxon>Bacteria</taxon>
        <taxon>Pseudomonadati</taxon>
        <taxon>Pseudomonadota</taxon>
        <taxon>Alphaproteobacteria</taxon>
        <taxon>Sphingomonadales</taxon>
        <taxon>Sphingomonadaceae</taxon>
        <taxon>Sphingomonas</taxon>
    </lineage>
</organism>
<dbReference type="InterPro" id="IPR050595">
    <property type="entry name" value="Bact_response_regulator"/>
</dbReference>
<feature type="domain" description="Response regulatory" evidence="3">
    <location>
        <begin position="1"/>
        <end position="114"/>
    </location>
</feature>
<dbReference type="InterPro" id="IPR011006">
    <property type="entry name" value="CheY-like_superfamily"/>
</dbReference>
<sequence length="219" mass="23613">MIVDGSAVNRVFARNALNRAGWRTIEAVDGLEALVSLNETPSLIIIPANMDGMSGREFAAELRGRHDAFASIPIIALIATHVGNVGLLHDLGFDDVLARPYTAAELVAVAERWRPEGMPPGPLRLEQVFGSIEMASMIAGLRDLLEAALDGLDKDDAAAVAHRVAGIAGILGFSDLGRDWRLLSEGKGPATATLRRRTRLAIAEIDRNFELKRSDKDLN</sequence>
<dbReference type="RefSeq" id="WP_303544437.1">
    <property type="nucleotide sequence ID" value="NZ_JAUOTP010000007.1"/>
</dbReference>
<dbReference type="InterPro" id="IPR001789">
    <property type="entry name" value="Sig_transdc_resp-reg_receiver"/>
</dbReference>
<keyword evidence="5" id="KW-1185">Reference proteome</keyword>
<comment type="caution">
    <text evidence="2">Lacks conserved residue(s) required for the propagation of feature annotation.</text>
</comment>
<protein>
    <submittedName>
        <fullName evidence="4">Response regulator</fullName>
    </submittedName>
</protein>
<evidence type="ECO:0000259" key="3">
    <source>
        <dbReference type="PROSITE" id="PS50110"/>
    </source>
</evidence>
<evidence type="ECO:0000256" key="1">
    <source>
        <dbReference type="ARBA" id="ARBA00022553"/>
    </source>
</evidence>
<dbReference type="Proteomes" id="UP001169764">
    <property type="component" value="Unassembled WGS sequence"/>
</dbReference>
<accession>A0ABT8YCZ3</accession>
<comment type="caution">
    <text evidence="4">The sequence shown here is derived from an EMBL/GenBank/DDBJ whole genome shotgun (WGS) entry which is preliminary data.</text>
</comment>